<comment type="caution">
    <text evidence="2">The sequence shown here is derived from an EMBL/GenBank/DDBJ whole genome shotgun (WGS) entry which is preliminary data.</text>
</comment>
<protein>
    <submittedName>
        <fullName evidence="2">YncE family protein</fullName>
    </submittedName>
</protein>
<dbReference type="EMBL" id="BAAAEW010000006">
    <property type="protein sequence ID" value="GAA0746712.1"/>
    <property type="molecule type" value="Genomic_DNA"/>
</dbReference>
<name>A0ABN1JU33_9BURK</name>
<dbReference type="NCBIfam" id="TIGR02276">
    <property type="entry name" value="beta_rpt_yvtn"/>
    <property type="match status" value="1"/>
</dbReference>
<evidence type="ECO:0000313" key="3">
    <source>
        <dbReference type="Proteomes" id="UP001500279"/>
    </source>
</evidence>
<dbReference type="SUPFAM" id="SSF50974">
    <property type="entry name" value="Nitrous oxide reductase, N-terminal domain"/>
    <property type="match status" value="1"/>
</dbReference>
<dbReference type="Proteomes" id="UP001500279">
    <property type="component" value="Unassembled WGS sequence"/>
</dbReference>
<dbReference type="InterPro" id="IPR011045">
    <property type="entry name" value="N2O_reductase_N"/>
</dbReference>
<keyword evidence="3" id="KW-1185">Reference proteome</keyword>
<feature type="signal peptide" evidence="1">
    <location>
        <begin position="1"/>
        <end position="24"/>
    </location>
</feature>
<feature type="chain" id="PRO_5045429588" evidence="1">
    <location>
        <begin position="25"/>
        <end position="489"/>
    </location>
</feature>
<reference evidence="2 3" key="1">
    <citation type="journal article" date="2019" name="Int. J. Syst. Evol. Microbiol.">
        <title>The Global Catalogue of Microorganisms (GCM) 10K type strain sequencing project: providing services to taxonomists for standard genome sequencing and annotation.</title>
        <authorList>
            <consortium name="The Broad Institute Genomics Platform"/>
            <consortium name="The Broad Institute Genome Sequencing Center for Infectious Disease"/>
            <person name="Wu L."/>
            <person name="Ma J."/>
        </authorList>
    </citation>
    <scope>NUCLEOTIDE SEQUENCE [LARGE SCALE GENOMIC DNA]</scope>
    <source>
        <strain evidence="2 3">JCM 15503</strain>
    </source>
</reference>
<dbReference type="RefSeq" id="WP_141286665.1">
    <property type="nucleotide sequence ID" value="NZ_BAAAEW010000006.1"/>
</dbReference>
<dbReference type="PANTHER" id="PTHR47197:SF3">
    <property type="entry name" value="DIHYDRO-HEME D1 DEHYDROGENASE"/>
    <property type="match status" value="1"/>
</dbReference>
<dbReference type="InterPro" id="IPR051200">
    <property type="entry name" value="Host-pathogen_enzymatic-act"/>
</dbReference>
<dbReference type="InterPro" id="IPR011964">
    <property type="entry name" value="YVTN_b-propeller_repeat"/>
</dbReference>
<dbReference type="PANTHER" id="PTHR47197">
    <property type="entry name" value="PROTEIN NIRF"/>
    <property type="match status" value="1"/>
</dbReference>
<proteinExistence type="predicted"/>
<evidence type="ECO:0000256" key="1">
    <source>
        <dbReference type="SAM" id="SignalP"/>
    </source>
</evidence>
<dbReference type="InterPro" id="IPR015943">
    <property type="entry name" value="WD40/YVTN_repeat-like_dom_sf"/>
</dbReference>
<evidence type="ECO:0000313" key="2">
    <source>
        <dbReference type="EMBL" id="GAA0746712.1"/>
    </source>
</evidence>
<sequence>MKHPRIVDAILGTALATAFAWAQAGQAPGASATADIPISHRDRLYAAEQFSNTVSVTDPADNKLLGLIRLGDPSPGNFSPLYRGQVLVHGMGFSPDHRTLAVVSIGSNSVTFIDTATNAVKHTTYLGRSPHEAFYTPDGKEVWVTVRGENYIAVLDAATFLEKTRITTPSGPGMQIFSPDGQYGYICSSFNPETDVVSVATHQIVGRVRQDSPFCPNIAATPDGKQVWLTLKDIGRTMVFDARPPFSVIKSFDTGPITNHVNFANTKRGQFAYVSIGGLNQVKVFRTDDFSLVATIPVGKLPHGIWPSGDGTRMYVGLENADALAAIDTATNAVVGTVPVGQAPQAIAYVPNAVPEGDGMQGLQPLGVAGQLAQLFLVPLENGRGSSSDNPPTSVALFDQGLLQVVQASATGLAPKQAYVLALADKADGSGILQPLANFMTNPAGSAIVNAIGPIRQTVQGQAGAQRRYLVIAPHNGDTPGAPVQVQGM</sequence>
<dbReference type="Gene3D" id="2.130.10.10">
    <property type="entry name" value="YVTN repeat-like/Quinoprotein amine dehydrogenase"/>
    <property type="match status" value="2"/>
</dbReference>
<organism evidence="2 3">
    <name type="scientific">Ideonella azotifigens</name>
    <dbReference type="NCBI Taxonomy" id="513160"/>
    <lineage>
        <taxon>Bacteria</taxon>
        <taxon>Pseudomonadati</taxon>
        <taxon>Pseudomonadota</taxon>
        <taxon>Betaproteobacteria</taxon>
        <taxon>Burkholderiales</taxon>
        <taxon>Sphaerotilaceae</taxon>
        <taxon>Ideonella</taxon>
    </lineage>
</organism>
<gene>
    <name evidence="2" type="ORF">GCM10009107_14550</name>
</gene>
<keyword evidence="1" id="KW-0732">Signal</keyword>
<accession>A0ABN1JU33</accession>